<reference evidence="2" key="3">
    <citation type="journal article" date="2016" name="Gigascience">
        <title>De novo construction of an expanded transcriptome assembly for the western tarnished plant bug, Lygus hesperus.</title>
        <authorList>
            <person name="Tassone E.E."/>
            <person name="Geib S.M."/>
            <person name="Hall B."/>
            <person name="Fabrick J.A."/>
            <person name="Brent C.S."/>
            <person name="Hull J.J."/>
        </authorList>
    </citation>
    <scope>NUCLEOTIDE SEQUENCE</scope>
</reference>
<dbReference type="GO" id="GO:0008233">
    <property type="term" value="F:peptidase activity"/>
    <property type="evidence" value="ECO:0007669"/>
    <property type="project" value="UniProtKB-KW"/>
</dbReference>
<dbReference type="EMBL" id="GBHO01034382">
    <property type="protein sequence ID" value="JAG09222.1"/>
    <property type="molecule type" value="Transcribed_RNA"/>
</dbReference>
<protein>
    <submittedName>
        <fullName evidence="1">Small neutral protease regulatory protein</fullName>
    </submittedName>
</protein>
<reference evidence="1" key="1">
    <citation type="journal article" date="2014" name="PLoS ONE">
        <title>Transcriptome-Based Identification of ABC Transporters in the Western Tarnished Plant Bug Lygus hesperus.</title>
        <authorList>
            <person name="Hull J.J."/>
            <person name="Chaney K."/>
            <person name="Geib S.M."/>
            <person name="Fabrick J.A."/>
            <person name="Brent C.S."/>
            <person name="Walsh D."/>
            <person name="Lavine L.C."/>
        </authorList>
    </citation>
    <scope>NUCLEOTIDE SEQUENCE</scope>
</reference>
<dbReference type="InterPro" id="IPR036910">
    <property type="entry name" value="HMG_box_dom_sf"/>
</dbReference>
<name>A0A0A9WL95_LYGHE</name>
<evidence type="ECO:0000313" key="2">
    <source>
        <dbReference type="EMBL" id="JAQ16295.1"/>
    </source>
</evidence>
<reference evidence="1" key="2">
    <citation type="submission" date="2014-07" db="EMBL/GenBank/DDBJ databases">
        <authorList>
            <person name="Hull J."/>
        </authorList>
    </citation>
    <scope>NUCLEOTIDE SEQUENCE</scope>
</reference>
<proteinExistence type="predicted"/>
<dbReference type="EMBL" id="GDHC01002334">
    <property type="protein sequence ID" value="JAQ16295.1"/>
    <property type="molecule type" value="Transcribed_RNA"/>
</dbReference>
<dbReference type="AlphaFoldDB" id="A0A0A9WL95"/>
<keyword evidence="1" id="KW-0378">Hydrolase</keyword>
<accession>A0A0A9WL95</accession>
<dbReference type="SUPFAM" id="SSF47095">
    <property type="entry name" value="HMG-box"/>
    <property type="match status" value="1"/>
</dbReference>
<dbReference type="GO" id="GO:0006508">
    <property type="term" value="P:proteolysis"/>
    <property type="evidence" value="ECO:0007669"/>
    <property type="project" value="UniProtKB-KW"/>
</dbReference>
<keyword evidence="1" id="KW-0645">Protease</keyword>
<sequence length="299" mass="33830">MVVDPHTNSAGSDGGQSNFLEVDYCTSVDEEEPGNESGTQTAGGETIATTVEQVDGGTILSEDDRELIQNYLASIGIHETDIHDIPEDQILKILSDKHIKYMSAREKHNVRKVRQIVRNVLMEAMKRRLMEESDIGEDEALQAAMQHIAHSSTSLHGADGTAAATVAGAETAVTKQPSSNDILHTIYTRLLRTVEGDDLTTAKMSQVIGNLEYFGLDDAYFILPKNKRSAPVPVKSPYYFYQCDYRRAFPHTKITKKSLETNWKQLDCEKKEYFVRLYELDKIRHKFQMLQYHRLQESK</sequence>
<gene>
    <name evidence="1" type="primary">mprR</name>
    <name evidence="1" type="ORF">CM83_6109</name>
    <name evidence="2" type="ORF">g.10990</name>
</gene>
<dbReference type="Gene3D" id="1.10.30.10">
    <property type="entry name" value="High mobility group box domain"/>
    <property type="match status" value="1"/>
</dbReference>
<evidence type="ECO:0000313" key="1">
    <source>
        <dbReference type="EMBL" id="JAG09222.1"/>
    </source>
</evidence>
<organism evidence="1">
    <name type="scientific">Lygus hesperus</name>
    <name type="common">Western plant bug</name>
    <dbReference type="NCBI Taxonomy" id="30085"/>
    <lineage>
        <taxon>Eukaryota</taxon>
        <taxon>Metazoa</taxon>
        <taxon>Ecdysozoa</taxon>
        <taxon>Arthropoda</taxon>
        <taxon>Hexapoda</taxon>
        <taxon>Insecta</taxon>
        <taxon>Pterygota</taxon>
        <taxon>Neoptera</taxon>
        <taxon>Paraneoptera</taxon>
        <taxon>Hemiptera</taxon>
        <taxon>Heteroptera</taxon>
        <taxon>Panheteroptera</taxon>
        <taxon>Cimicomorpha</taxon>
        <taxon>Miridae</taxon>
        <taxon>Mirini</taxon>
        <taxon>Lygus</taxon>
    </lineage>
</organism>
<dbReference type="GO" id="GO:0005634">
    <property type="term" value="C:nucleus"/>
    <property type="evidence" value="ECO:0007669"/>
    <property type="project" value="UniProtKB-ARBA"/>
</dbReference>